<evidence type="ECO:0000313" key="2">
    <source>
        <dbReference type="Proteomes" id="UP000037035"/>
    </source>
</evidence>
<gene>
    <name evidence="1" type="ORF">VP01_961g2</name>
</gene>
<reference evidence="1 2" key="1">
    <citation type="submission" date="2015-08" db="EMBL/GenBank/DDBJ databases">
        <title>Next Generation Sequencing and Analysis of the Genome of Puccinia sorghi L Schw, the Causal Agent of Maize Common Rust.</title>
        <authorList>
            <person name="Rochi L."/>
            <person name="Burguener G."/>
            <person name="Darino M."/>
            <person name="Turjanski A."/>
            <person name="Kreff E."/>
            <person name="Dieguez M.J."/>
            <person name="Sacco F."/>
        </authorList>
    </citation>
    <scope>NUCLEOTIDE SEQUENCE [LARGE SCALE GENOMIC DNA]</scope>
    <source>
        <strain evidence="1 2">RO10H11247</strain>
    </source>
</reference>
<proteinExistence type="predicted"/>
<name>A0A0L6U653_9BASI</name>
<organism evidence="1 2">
    <name type="scientific">Puccinia sorghi</name>
    <dbReference type="NCBI Taxonomy" id="27349"/>
    <lineage>
        <taxon>Eukaryota</taxon>
        <taxon>Fungi</taxon>
        <taxon>Dikarya</taxon>
        <taxon>Basidiomycota</taxon>
        <taxon>Pucciniomycotina</taxon>
        <taxon>Pucciniomycetes</taxon>
        <taxon>Pucciniales</taxon>
        <taxon>Pucciniaceae</taxon>
        <taxon>Puccinia</taxon>
    </lineage>
</organism>
<evidence type="ECO:0000313" key="1">
    <source>
        <dbReference type="EMBL" id="KNZ43999.1"/>
    </source>
</evidence>
<dbReference type="VEuPathDB" id="FungiDB:VP01_961g2"/>
<keyword evidence="2" id="KW-1185">Reference proteome</keyword>
<dbReference type="Proteomes" id="UP000037035">
    <property type="component" value="Unassembled WGS sequence"/>
</dbReference>
<dbReference type="AlphaFoldDB" id="A0A0L6U653"/>
<protein>
    <submittedName>
        <fullName evidence="1">Uncharacterized protein</fullName>
    </submittedName>
</protein>
<sequence>MEYIYQNQSLRAQNHLCWQHITCKVFSQFIRWQNQEEKEDALLFVALAFLCGPVQQLRKYLTLGKLEGNPLAGSTWAYWWSPQGDFTVESLQARWELWVSAVAVTDGIVHTEN</sequence>
<comment type="caution">
    <text evidence="1">The sequence shown here is derived from an EMBL/GenBank/DDBJ whole genome shotgun (WGS) entry which is preliminary data.</text>
</comment>
<accession>A0A0L6U653</accession>
<dbReference type="EMBL" id="LAVV01015292">
    <property type="protein sequence ID" value="KNZ43999.1"/>
    <property type="molecule type" value="Genomic_DNA"/>
</dbReference>